<feature type="non-terminal residue" evidence="1">
    <location>
        <position position="1"/>
    </location>
</feature>
<gene>
    <name evidence="1" type="ORF">Tci_896495</name>
</gene>
<comment type="caution">
    <text evidence="1">The sequence shown here is derived from an EMBL/GenBank/DDBJ whole genome shotgun (WGS) entry which is preliminary data.</text>
</comment>
<proteinExistence type="predicted"/>
<dbReference type="EMBL" id="BKCJ011353101">
    <property type="protein sequence ID" value="GFD24526.1"/>
    <property type="molecule type" value="Genomic_DNA"/>
</dbReference>
<accession>A0A699UT50</accession>
<name>A0A699UT50_TANCI</name>
<protein>
    <submittedName>
        <fullName evidence="1">Uncharacterized protein</fullName>
    </submittedName>
</protein>
<feature type="non-terminal residue" evidence="1">
    <location>
        <position position="30"/>
    </location>
</feature>
<sequence>FIAIPQVVTIAYLALCYNNIEAARSKGFPI</sequence>
<evidence type="ECO:0000313" key="1">
    <source>
        <dbReference type="EMBL" id="GFD24526.1"/>
    </source>
</evidence>
<reference evidence="1" key="1">
    <citation type="journal article" date="2019" name="Sci. Rep.">
        <title>Draft genome of Tanacetum cinerariifolium, the natural source of mosquito coil.</title>
        <authorList>
            <person name="Yamashiro T."/>
            <person name="Shiraishi A."/>
            <person name="Satake H."/>
            <person name="Nakayama K."/>
        </authorList>
    </citation>
    <scope>NUCLEOTIDE SEQUENCE</scope>
</reference>
<dbReference type="AlphaFoldDB" id="A0A699UT50"/>
<organism evidence="1">
    <name type="scientific">Tanacetum cinerariifolium</name>
    <name type="common">Dalmatian daisy</name>
    <name type="synonym">Chrysanthemum cinerariifolium</name>
    <dbReference type="NCBI Taxonomy" id="118510"/>
    <lineage>
        <taxon>Eukaryota</taxon>
        <taxon>Viridiplantae</taxon>
        <taxon>Streptophyta</taxon>
        <taxon>Embryophyta</taxon>
        <taxon>Tracheophyta</taxon>
        <taxon>Spermatophyta</taxon>
        <taxon>Magnoliopsida</taxon>
        <taxon>eudicotyledons</taxon>
        <taxon>Gunneridae</taxon>
        <taxon>Pentapetalae</taxon>
        <taxon>asterids</taxon>
        <taxon>campanulids</taxon>
        <taxon>Asterales</taxon>
        <taxon>Asteraceae</taxon>
        <taxon>Asteroideae</taxon>
        <taxon>Anthemideae</taxon>
        <taxon>Anthemidinae</taxon>
        <taxon>Tanacetum</taxon>
    </lineage>
</organism>